<proteinExistence type="predicted"/>
<dbReference type="OrthoDB" id="8368574at2"/>
<keyword evidence="2" id="KW-1185">Reference proteome</keyword>
<name>A0A2U2DTX0_9HYPH</name>
<dbReference type="AlphaFoldDB" id="A0A2U2DTX0"/>
<comment type="caution">
    <text evidence="1">The sequence shown here is derived from an EMBL/GenBank/DDBJ whole genome shotgun (WGS) entry which is preliminary data.</text>
</comment>
<dbReference type="EMBL" id="QFBC01000003">
    <property type="protein sequence ID" value="PWE56731.1"/>
    <property type="molecule type" value="Genomic_DNA"/>
</dbReference>
<evidence type="ECO:0000313" key="2">
    <source>
        <dbReference type="Proteomes" id="UP000245252"/>
    </source>
</evidence>
<dbReference type="Proteomes" id="UP000245252">
    <property type="component" value="Unassembled WGS sequence"/>
</dbReference>
<gene>
    <name evidence="1" type="ORF">DEM27_10230</name>
</gene>
<accession>A0A2U2DTX0</accession>
<reference evidence="1 2" key="1">
    <citation type="submission" date="2018-05" db="EMBL/GenBank/DDBJ databases">
        <title>The draft genome of strain NS-104.</title>
        <authorList>
            <person name="Hang P."/>
            <person name="Jiang J."/>
        </authorList>
    </citation>
    <scope>NUCLEOTIDE SEQUENCE [LARGE SCALE GENOMIC DNA]</scope>
    <source>
        <strain evidence="1 2">NS-104</strain>
    </source>
</reference>
<dbReference type="RefSeq" id="WP_109458106.1">
    <property type="nucleotide sequence ID" value="NZ_QFBC01000003.1"/>
</dbReference>
<organism evidence="1 2">
    <name type="scientific">Metarhizobium album</name>
    <dbReference type="NCBI Taxonomy" id="2182425"/>
    <lineage>
        <taxon>Bacteria</taxon>
        <taxon>Pseudomonadati</taxon>
        <taxon>Pseudomonadota</taxon>
        <taxon>Alphaproteobacteria</taxon>
        <taxon>Hyphomicrobiales</taxon>
        <taxon>Rhizobiaceae</taxon>
        <taxon>Metarhizobium</taxon>
    </lineage>
</organism>
<protein>
    <submittedName>
        <fullName evidence="1">Uncharacterized protein</fullName>
    </submittedName>
</protein>
<sequence length="104" mass="12008">MKDDPGPEPRYKWTYTWPGENHKDYVGYDGDRQIGRIFFDDAGPTKGLWRWASGYIKEAKKRGPIPHNGYKPSARLAAQAVEDHYEAKMQENNLPYGHGKRNIT</sequence>
<evidence type="ECO:0000313" key="1">
    <source>
        <dbReference type="EMBL" id="PWE56731.1"/>
    </source>
</evidence>